<organism evidence="1 2">
    <name type="scientific">Pleurodeles waltl</name>
    <name type="common">Iberian ribbed newt</name>
    <dbReference type="NCBI Taxonomy" id="8319"/>
    <lineage>
        <taxon>Eukaryota</taxon>
        <taxon>Metazoa</taxon>
        <taxon>Chordata</taxon>
        <taxon>Craniata</taxon>
        <taxon>Vertebrata</taxon>
        <taxon>Euteleostomi</taxon>
        <taxon>Amphibia</taxon>
        <taxon>Batrachia</taxon>
        <taxon>Caudata</taxon>
        <taxon>Salamandroidea</taxon>
        <taxon>Salamandridae</taxon>
        <taxon>Pleurodelinae</taxon>
        <taxon>Pleurodeles</taxon>
    </lineage>
</organism>
<accession>A0AAV7X252</accession>
<sequence>MVVNRRVLALSSQARCRQDPDLPLTRLPLPAPVPRTSPLFPQPTCRAVDLPPWHPAHTTRAPGIPAAALSSLAHCASDQGPKSALPVCYLVLLAPALGPRGRPGTTRPPSALLLGSMVLKCPSVNAPLPTPFPHFSCRQEGG</sequence>
<name>A0AAV7X252_PLEWA</name>
<dbReference type="AlphaFoldDB" id="A0AAV7X252"/>
<evidence type="ECO:0000313" key="2">
    <source>
        <dbReference type="Proteomes" id="UP001066276"/>
    </source>
</evidence>
<protein>
    <submittedName>
        <fullName evidence="1">Uncharacterized protein</fullName>
    </submittedName>
</protein>
<keyword evidence="2" id="KW-1185">Reference proteome</keyword>
<evidence type="ECO:0000313" key="1">
    <source>
        <dbReference type="EMBL" id="KAJ1218340.1"/>
    </source>
</evidence>
<proteinExistence type="predicted"/>
<gene>
    <name evidence="1" type="ORF">NDU88_005921</name>
</gene>
<reference evidence="1" key="1">
    <citation type="journal article" date="2022" name="bioRxiv">
        <title>Sequencing and chromosome-scale assembly of the giantPleurodeles waltlgenome.</title>
        <authorList>
            <person name="Brown T."/>
            <person name="Elewa A."/>
            <person name="Iarovenko S."/>
            <person name="Subramanian E."/>
            <person name="Araus A.J."/>
            <person name="Petzold A."/>
            <person name="Susuki M."/>
            <person name="Suzuki K.-i.T."/>
            <person name="Hayashi T."/>
            <person name="Toyoda A."/>
            <person name="Oliveira C."/>
            <person name="Osipova E."/>
            <person name="Leigh N.D."/>
            <person name="Simon A."/>
            <person name="Yun M.H."/>
        </authorList>
    </citation>
    <scope>NUCLEOTIDE SEQUENCE</scope>
    <source>
        <strain evidence="1">20211129_DDA</strain>
        <tissue evidence="1">Liver</tissue>
    </source>
</reference>
<dbReference type="Proteomes" id="UP001066276">
    <property type="component" value="Chromosome 1_1"/>
</dbReference>
<dbReference type="EMBL" id="JANPWB010000001">
    <property type="protein sequence ID" value="KAJ1218340.1"/>
    <property type="molecule type" value="Genomic_DNA"/>
</dbReference>
<comment type="caution">
    <text evidence="1">The sequence shown here is derived from an EMBL/GenBank/DDBJ whole genome shotgun (WGS) entry which is preliminary data.</text>
</comment>